<evidence type="ECO:0000313" key="3">
    <source>
        <dbReference type="Proteomes" id="UP000494363"/>
    </source>
</evidence>
<dbReference type="InterPro" id="IPR039365">
    <property type="entry name" value="IS701-like"/>
</dbReference>
<dbReference type="Pfam" id="PF13546">
    <property type="entry name" value="DDE_5"/>
    <property type="match status" value="1"/>
</dbReference>
<dbReference type="AlphaFoldDB" id="A0A6J5F860"/>
<dbReference type="EMBL" id="CADIKH010000093">
    <property type="protein sequence ID" value="CAB3773971.1"/>
    <property type="molecule type" value="Genomic_DNA"/>
</dbReference>
<name>A0A6J5F860_9BURK</name>
<organism evidence="2 3">
    <name type="scientific">Paraburkholderia humisilvae</name>
    <dbReference type="NCBI Taxonomy" id="627669"/>
    <lineage>
        <taxon>Bacteria</taxon>
        <taxon>Pseudomonadati</taxon>
        <taxon>Pseudomonadota</taxon>
        <taxon>Betaproteobacteria</taxon>
        <taxon>Burkholderiales</taxon>
        <taxon>Burkholderiaceae</taxon>
        <taxon>Paraburkholderia</taxon>
    </lineage>
</organism>
<dbReference type="InterPro" id="IPR038721">
    <property type="entry name" value="IS701-like_DDE_dom"/>
</dbReference>
<dbReference type="Proteomes" id="UP000494363">
    <property type="component" value="Unassembled WGS sequence"/>
</dbReference>
<reference evidence="2 3" key="1">
    <citation type="submission" date="2020-04" db="EMBL/GenBank/DDBJ databases">
        <authorList>
            <person name="De Canck E."/>
        </authorList>
    </citation>
    <scope>NUCLEOTIDE SEQUENCE [LARGE SCALE GENOMIC DNA]</scope>
    <source>
        <strain evidence="2 3">LMG 29542</strain>
    </source>
</reference>
<feature type="domain" description="Transposase IS701-like DDE" evidence="1">
    <location>
        <begin position="3"/>
        <end position="97"/>
    </location>
</feature>
<dbReference type="RefSeq" id="WP_246356255.1">
    <property type="nucleotide sequence ID" value="NZ_JBHLTK010000438.1"/>
</dbReference>
<evidence type="ECO:0000259" key="1">
    <source>
        <dbReference type="Pfam" id="PF13546"/>
    </source>
</evidence>
<accession>A0A6J5F860</accession>
<proteinExistence type="predicted"/>
<gene>
    <name evidence="2" type="ORF">LMG29542_07539</name>
</gene>
<dbReference type="PANTHER" id="PTHR33627:SF1">
    <property type="entry name" value="TRANSPOSASE"/>
    <property type="match status" value="1"/>
</dbReference>
<dbReference type="PANTHER" id="PTHR33627">
    <property type="entry name" value="TRANSPOSASE"/>
    <property type="match status" value="1"/>
</dbReference>
<protein>
    <submittedName>
        <fullName evidence="2">IS701 family transposase ISAzo35</fullName>
    </submittedName>
</protein>
<evidence type="ECO:0000313" key="2">
    <source>
        <dbReference type="EMBL" id="CAB3773971.1"/>
    </source>
</evidence>
<sequence>MSYLKGLLGRAERKNGWQLAERIGESTPGGAQYLLGRAKWNTDAVREVLRLHLVQQLGTRDAVLVVDETGFVKKGEQSASVQRQYSGTAGRIESIQIGGLCYAGHGGGAVIDCELYMLRV</sequence>
<keyword evidence="3" id="KW-1185">Reference proteome</keyword>